<feature type="transmembrane region" description="Helical" evidence="2">
    <location>
        <begin position="214"/>
        <end position="234"/>
    </location>
</feature>
<name>A0ABY7Q8C8_9ACTN</name>
<feature type="region of interest" description="Disordered" evidence="1">
    <location>
        <begin position="1"/>
        <end position="28"/>
    </location>
</feature>
<keyword evidence="5" id="KW-1185">Reference proteome</keyword>
<keyword evidence="4" id="KW-0012">Acyltransferase</keyword>
<organism evidence="4 5">
    <name type="scientific">Kitasatospora cathayae</name>
    <dbReference type="NCBI Taxonomy" id="3004092"/>
    <lineage>
        <taxon>Bacteria</taxon>
        <taxon>Bacillati</taxon>
        <taxon>Actinomycetota</taxon>
        <taxon>Actinomycetes</taxon>
        <taxon>Kitasatosporales</taxon>
        <taxon>Streptomycetaceae</taxon>
        <taxon>Kitasatospora</taxon>
    </lineage>
</organism>
<dbReference type="EMBL" id="CP115450">
    <property type="protein sequence ID" value="WBP88837.1"/>
    <property type="molecule type" value="Genomic_DNA"/>
</dbReference>
<keyword evidence="2" id="KW-1133">Transmembrane helix</keyword>
<dbReference type="Proteomes" id="UP001212821">
    <property type="component" value="Chromosome"/>
</dbReference>
<proteinExistence type="predicted"/>
<keyword evidence="2" id="KW-0472">Membrane</keyword>
<reference evidence="5" key="1">
    <citation type="submission" date="2022-12" db="EMBL/GenBank/DDBJ databases">
        <authorList>
            <person name="Mo P."/>
        </authorList>
    </citation>
    <scope>NUCLEOTIDE SEQUENCE [LARGE SCALE GENOMIC DNA]</scope>
    <source>
        <strain evidence="5">HUAS 3-15</strain>
    </source>
</reference>
<keyword evidence="4" id="KW-0808">Transferase</keyword>
<keyword evidence="2" id="KW-0812">Transmembrane</keyword>
<gene>
    <name evidence="4" type="ORF">O1G21_25390</name>
</gene>
<dbReference type="InterPro" id="IPR002656">
    <property type="entry name" value="Acyl_transf_3_dom"/>
</dbReference>
<accession>A0ABY7Q8C8</accession>
<evidence type="ECO:0000313" key="4">
    <source>
        <dbReference type="EMBL" id="WBP88837.1"/>
    </source>
</evidence>
<protein>
    <submittedName>
        <fullName evidence="4">Acyltransferase</fullName>
    </submittedName>
</protein>
<feature type="transmembrane region" description="Helical" evidence="2">
    <location>
        <begin position="279"/>
        <end position="298"/>
    </location>
</feature>
<dbReference type="PANTHER" id="PTHR23028:SF53">
    <property type="entry name" value="ACYL_TRANSF_3 DOMAIN-CONTAINING PROTEIN"/>
    <property type="match status" value="1"/>
</dbReference>
<evidence type="ECO:0000256" key="1">
    <source>
        <dbReference type="SAM" id="MobiDB-lite"/>
    </source>
</evidence>
<feature type="transmembrane region" description="Helical" evidence="2">
    <location>
        <begin position="241"/>
        <end position="259"/>
    </location>
</feature>
<feature type="domain" description="Acyltransferase 3" evidence="3">
    <location>
        <begin position="36"/>
        <end position="355"/>
    </location>
</feature>
<feature type="transmembrane region" description="Helical" evidence="2">
    <location>
        <begin position="113"/>
        <end position="133"/>
    </location>
</feature>
<evidence type="ECO:0000256" key="2">
    <source>
        <dbReference type="SAM" id="Phobius"/>
    </source>
</evidence>
<evidence type="ECO:0000313" key="5">
    <source>
        <dbReference type="Proteomes" id="UP001212821"/>
    </source>
</evidence>
<evidence type="ECO:0000259" key="3">
    <source>
        <dbReference type="Pfam" id="PF01757"/>
    </source>
</evidence>
<feature type="transmembrane region" description="Helical" evidence="2">
    <location>
        <begin position="191"/>
        <end position="208"/>
    </location>
</feature>
<dbReference type="RefSeq" id="WP_270146935.1">
    <property type="nucleotide sequence ID" value="NZ_CP115450.1"/>
</dbReference>
<dbReference type="InterPro" id="IPR050879">
    <property type="entry name" value="Acyltransferase_3"/>
</dbReference>
<feature type="transmembrane region" description="Helical" evidence="2">
    <location>
        <begin position="310"/>
        <end position="330"/>
    </location>
</feature>
<dbReference type="GO" id="GO:0016746">
    <property type="term" value="F:acyltransferase activity"/>
    <property type="evidence" value="ECO:0007669"/>
    <property type="project" value="UniProtKB-KW"/>
</dbReference>
<feature type="transmembrane region" description="Helical" evidence="2">
    <location>
        <begin position="336"/>
        <end position="358"/>
    </location>
</feature>
<feature type="transmembrane region" description="Helical" evidence="2">
    <location>
        <begin position="81"/>
        <end position="101"/>
    </location>
</feature>
<dbReference type="Pfam" id="PF01757">
    <property type="entry name" value="Acyl_transf_3"/>
    <property type="match status" value="1"/>
</dbReference>
<feature type="transmembrane region" description="Helical" evidence="2">
    <location>
        <begin position="41"/>
        <end position="61"/>
    </location>
</feature>
<feature type="compositionally biased region" description="Polar residues" evidence="1">
    <location>
        <begin position="1"/>
        <end position="13"/>
    </location>
</feature>
<dbReference type="PANTHER" id="PTHR23028">
    <property type="entry name" value="ACETYLTRANSFERASE"/>
    <property type="match status" value="1"/>
</dbReference>
<feature type="transmembrane region" description="Helical" evidence="2">
    <location>
        <begin position="164"/>
        <end position="184"/>
    </location>
</feature>
<sequence length="380" mass="43085">MTSIAPVPDSTTAVAPRPSPMASPTPQAAAKPNRLPALDGFRFVAAILVVCFHLSAMWFLWDKSPADVLPREYVRITSYGWLGVQLFFMISGFVICMSSWGRSVAQYFTSRVVRLYPAYWCGVIITSAVTLYLGGATSSPTKWDRLVNLTMLQEPMGVTYVDSVYWTLWVELRFYLLFAIVVWMGTTYRRVMAFCVIWTTAGILSLAADAKPLQYVLIPNASPFFVAGIAFYLMYKYKPNVFLWGIIGFSFVLAEHNVIERHRIVEHDIRRHLAEWPTHFAVAVFFLIMAGLALGWFNRLDFRWFTSLGALTYPIYLLHCEIGWTVIIHYRNRVSPGVLVASMTASALVLAWLVHHLVEKRVGPRLNKTLRNALATLPRT</sequence>